<accession>A0A1C6V3F1</accession>
<evidence type="ECO:0000259" key="9">
    <source>
        <dbReference type="Pfam" id="PF00082"/>
    </source>
</evidence>
<protein>
    <submittedName>
        <fullName evidence="10">Subtilase family protein</fullName>
    </submittedName>
</protein>
<name>A0A1C6V3F1_9ACTN</name>
<feature type="chain" id="PRO_5008748336" evidence="8">
    <location>
        <begin position="31"/>
        <end position="508"/>
    </location>
</feature>
<dbReference type="GO" id="GO:0006508">
    <property type="term" value="P:proteolysis"/>
    <property type="evidence" value="ECO:0007669"/>
    <property type="project" value="UniProtKB-KW"/>
</dbReference>
<dbReference type="OrthoDB" id="8444614at2"/>
<dbReference type="PRINTS" id="PR00723">
    <property type="entry name" value="SUBTILISIN"/>
</dbReference>
<dbReference type="PANTHER" id="PTHR43806">
    <property type="entry name" value="PEPTIDASE S8"/>
    <property type="match status" value="1"/>
</dbReference>
<dbReference type="GO" id="GO:0004252">
    <property type="term" value="F:serine-type endopeptidase activity"/>
    <property type="evidence" value="ECO:0007669"/>
    <property type="project" value="InterPro"/>
</dbReference>
<dbReference type="InterPro" id="IPR000209">
    <property type="entry name" value="Peptidase_S8/S53_dom"/>
</dbReference>
<keyword evidence="2" id="KW-0645">Protease</keyword>
<keyword evidence="3" id="KW-0378">Hydrolase</keyword>
<feature type="transmembrane region" description="Helical" evidence="7">
    <location>
        <begin position="477"/>
        <end position="499"/>
    </location>
</feature>
<feature type="domain" description="Peptidase S8/S53" evidence="9">
    <location>
        <begin position="198"/>
        <end position="449"/>
    </location>
</feature>
<dbReference type="SUPFAM" id="SSF52743">
    <property type="entry name" value="Subtilisin-like"/>
    <property type="match status" value="1"/>
</dbReference>
<dbReference type="Gene3D" id="3.40.50.200">
    <property type="entry name" value="Peptidase S8/S53 domain"/>
    <property type="match status" value="1"/>
</dbReference>
<dbReference type="PANTHER" id="PTHR43806:SF11">
    <property type="entry name" value="CEREVISIN-RELATED"/>
    <property type="match status" value="1"/>
</dbReference>
<reference evidence="10 11" key="1">
    <citation type="submission" date="2016-06" db="EMBL/GenBank/DDBJ databases">
        <authorList>
            <person name="Kjaerup R.B."/>
            <person name="Dalgaard T.S."/>
            <person name="Juul-Madsen H.R."/>
        </authorList>
    </citation>
    <scope>NUCLEOTIDE SEQUENCE [LARGE SCALE GENOMIC DNA]</scope>
    <source>
        <strain evidence="10 11">DSM 45577</strain>
    </source>
</reference>
<feature type="compositionally biased region" description="Pro residues" evidence="6">
    <location>
        <begin position="120"/>
        <end position="159"/>
    </location>
</feature>
<comment type="similarity">
    <text evidence="1 5">Belongs to the peptidase S8 family.</text>
</comment>
<keyword evidence="8" id="KW-0732">Signal</keyword>
<sequence>MLAKRSMLARLLVLVVASCAILAAPQPAVAKTTPDAQAYVKYYVVAKEYQGQPENLTTIARRFLGSGERSTEIYQLNTGRVQPDGARLTDPAKLSAGWHLVLPWDAAGEGVQYGQIPSASPKPSPRPSRSPTPRPEPAPSSPAPSSPTPTPSSPKPSPSPSGDDDGSEKCTATSGSSSRSDWAQLRMAAESAWSQTRGNGVKVAVVDSGVDASVQQLSGRVAVGADVTVGNGRGDTDCLGTGTAMAGIIAADSSGENTSDDPPVGVAPDATILPVRMVRTTGKARPADAANAIEVAVSAGASVVALGEHVDLTDPTVAASVTTALNHDVLVVAGAPTKPFTAPSPSERSGTGALLLTGGVGAGDQLADEYQEGMVEVVAPGVDVASVAVGGDRVQSNTGTQYAVAFVAGQAALVRAAYPDLTADKVKQRIVSTADAMGGQAPNAQFGAGMINPASSVTRTLADGNQVANEQESGGSALAIFAILLVIALVIGAGVVLMLRMRRRGYAG</sequence>
<feature type="compositionally biased region" description="Polar residues" evidence="6">
    <location>
        <begin position="170"/>
        <end position="181"/>
    </location>
</feature>
<dbReference type="EMBL" id="FMIA01000002">
    <property type="protein sequence ID" value="SCL60765.1"/>
    <property type="molecule type" value="Genomic_DNA"/>
</dbReference>
<proteinExistence type="inferred from homology"/>
<dbReference type="STRING" id="683228.GA0070617_4467"/>
<dbReference type="AlphaFoldDB" id="A0A1C6V3F1"/>
<feature type="signal peptide" evidence="8">
    <location>
        <begin position="1"/>
        <end position="30"/>
    </location>
</feature>
<keyword evidence="11" id="KW-1185">Reference proteome</keyword>
<evidence type="ECO:0000256" key="4">
    <source>
        <dbReference type="ARBA" id="ARBA00022825"/>
    </source>
</evidence>
<keyword evidence="7" id="KW-0812">Transmembrane</keyword>
<evidence type="ECO:0000256" key="3">
    <source>
        <dbReference type="ARBA" id="ARBA00022801"/>
    </source>
</evidence>
<gene>
    <name evidence="10" type="ORF">GA0070617_4467</name>
</gene>
<organism evidence="10 11">
    <name type="scientific">Micromonospora yangpuensis</name>
    <dbReference type="NCBI Taxonomy" id="683228"/>
    <lineage>
        <taxon>Bacteria</taxon>
        <taxon>Bacillati</taxon>
        <taxon>Actinomycetota</taxon>
        <taxon>Actinomycetes</taxon>
        <taxon>Micromonosporales</taxon>
        <taxon>Micromonosporaceae</taxon>
        <taxon>Micromonospora</taxon>
    </lineage>
</organism>
<keyword evidence="7" id="KW-1133">Transmembrane helix</keyword>
<evidence type="ECO:0000256" key="8">
    <source>
        <dbReference type="SAM" id="SignalP"/>
    </source>
</evidence>
<feature type="region of interest" description="Disordered" evidence="6">
    <location>
        <begin position="112"/>
        <end position="182"/>
    </location>
</feature>
<keyword evidence="7" id="KW-0472">Membrane</keyword>
<evidence type="ECO:0000313" key="10">
    <source>
        <dbReference type="EMBL" id="SCL60765.1"/>
    </source>
</evidence>
<dbReference type="InterPro" id="IPR036852">
    <property type="entry name" value="Peptidase_S8/S53_dom_sf"/>
</dbReference>
<dbReference type="Proteomes" id="UP000198937">
    <property type="component" value="Unassembled WGS sequence"/>
</dbReference>
<dbReference type="Pfam" id="PF00082">
    <property type="entry name" value="Peptidase_S8"/>
    <property type="match status" value="1"/>
</dbReference>
<evidence type="ECO:0000256" key="1">
    <source>
        <dbReference type="ARBA" id="ARBA00011073"/>
    </source>
</evidence>
<keyword evidence="4" id="KW-0720">Serine protease</keyword>
<evidence type="ECO:0000256" key="7">
    <source>
        <dbReference type="SAM" id="Phobius"/>
    </source>
</evidence>
<dbReference type="RefSeq" id="WP_091441960.1">
    <property type="nucleotide sequence ID" value="NZ_BMMJ01000008.1"/>
</dbReference>
<comment type="caution">
    <text evidence="5">Lacks conserved residue(s) required for the propagation of feature annotation.</text>
</comment>
<evidence type="ECO:0000256" key="6">
    <source>
        <dbReference type="SAM" id="MobiDB-lite"/>
    </source>
</evidence>
<evidence type="ECO:0000256" key="2">
    <source>
        <dbReference type="ARBA" id="ARBA00022670"/>
    </source>
</evidence>
<dbReference type="InterPro" id="IPR050131">
    <property type="entry name" value="Peptidase_S8_subtilisin-like"/>
</dbReference>
<evidence type="ECO:0000256" key="5">
    <source>
        <dbReference type="PROSITE-ProRule" id="PRU01240"/>
    </source>
</evidence>
<evidence type="ECO:0000313" key="11">
    <source>
        <dbReference type="Proteomes" id="UP000198937"/>
    </source>
</evidence>
<dbReference type="InterPro" id="IPR015500">
    <property type="entry name" value="Peptidase_S8_subtilisin-rel"/>
</dbReference>
<dbReference type="PROSITE" id="PS51892">
    <property type="entry name" value="SUBTILASE"/>
    <property type="match status" value="1"/>
</dbReference>